<dbReference type="RefSeq" id="WP_166699232.1">
    <property type="nucleotide sequence ID" value="NZ_JAAQTL010000001.1"/>
</dbReference>
<dbReference type="EMBL" id="JAAQTL010000001">
    <property type="protein sequence ID" value="NID15497.1"/>
    <property type="molecule type" value="Genomic_DNA"/>
</dbReference>
<dbReference type="NCBIfam" id="TIGR03696">
    <property type="entry name" value="Rhs_assc_core"/>
    <property type="match status" value="1"/>
</dbReference>
<dbReference type="InterPro" id="IPR022385">
    <property type="entry name" value="Rhs_assc_core"/>
</dbReference>
<dbReference type="Pfam" id="PF05593">
    <property type="entry name" value="RHS_repeat"/>
    <property type="match status" value="4"/>
</dbReference>
<evidence type="ECO:0000259" key="3">
    <source>
        <dbReference type="Pfam" id="PF25023"/>
    </source>
</evidence>
<name>A0A7X5TQH0_9GAMM</name>
<dbReference type="Proteomes" id="UP000518878">
    <property type="component" value="Unassembled WGS sequence"/>
</dbReference>
<feature type="domain" description="DUF6531" evidence="2">
    <location>
        <begin position="193"/>
        <end position="280"/>
    </location>
</feature>
<evidence type="ECO:0000256" key="1">
    <source>
        <dbReference type="ARBA" id="ARBA00022737"/>
    </source>
</evidence>
<dbReference type="InterPro" id="IPR006530">
    <property type="entry name" value="YD"/>
</dbReference>
<evidence type="ECO:0000313" key="5">
    <source>
        <dbReference type="Proteomes" id="UP000518878"/>
    </source>
</evidence>
<dbReference type="InterPro" id="IPR056823">
    <property type="entry name" value="TEN-like_YD-shell"/>
</dbReference>
<dbReference type="InterPro" id="IPR050708">
    <property type="entry name" value="T6SS_VgrG/RHS"/>
</dbReference>
<evidence type="ECO:0000259" key="2">
    <source>
        <dbReference type="Pfam" id="PF20148"/>
    </source>
</evidence>
<sequence length="1545" mass="166430">MDAMVERGEFVAPLTRGAKKPLARAFAVAIATMCSHAYAQANEVSQDIEPFAEYRADVYDGPDFFSTDMPEAAGVLVRNECAQRNYSNCRITGLGEGAHAYQAFYLATLPTGETYTRTTVASKYYACHNPPALYIITPYAVMGPYPNRSRIVGTTGGEVVCRYGTEPELPDPDTTPYQADLGPGDCTTRPSAGNPLNIGLGNKYQEVVDIAATGGSPLVWHRYYNSGIAGEDARRGEWTVPTTAALGARWRGTYDRALSVLSDDASRVRLLRHTGERIDFVEESGRYVSAVDSRGQLRRVGGGWTYRAASGQPVETYDAQGRLVAMGAGTSQQVTLRYTDRLVAIVDAQGRQLTVAYDAVGRMASVSDGNGVVVTYTYAGPATGKEAHLVRATYADGTFHEYLYNETGFAGGDHPHVLTGIYDETKQRFATFRYDSDGRAIASEHWNGVGKVQLAREAGGTVAVTGPMGAVHRYRYADVRGSRRLVSVDQPGGAGCAAASSRIEYDGNGLVSRRVDFDGQATEYRYDSDGNEIERSEATGTPSVRTIATTWHPTLGLPTRITAPGREERFSYDGAGNLTGRETWAAIDPTQPGAPLTLSRIWRFTYDADGRLAHEEGPRSDRDTTATVARYTYRGADAANCATGACDYRKGDLWKSENALGQVEEALSYDPAGRVRSRKDAQGTVFTYTYGPRGWLDAVTETRPGGIVATTAFTYTPRGDIASVTDADGITLRFEYDNAGRLIQVANPSNHRLRFTLDAAGQRREEATYDLLLRTQLSRTFDALGRIETETREGAVTRFTYDERGRPTSTTDADNRKDTASYDALGRLREVIRDVGGIGAISKARYDPLNQLTAIEDPKGLSTRYLTTGLGDVGSVDSPDAGLSTDEHDATGLVIRHEGAGGVGSYRVTRDALGRPTLVHYDGGLDALFAYDVADTACPADQRHAKGRLASMTQGSSRTVYCYDAPGHVTRTIQRWATTTKTVSYRYSKAGRLEAVGIDGGAETTYRYDADGSMAGVTVTPAGGARADLITSVAYRPFDLIESWRYGNGGELRAARDKSGRVTSWSSIDPANSLYVLGYTPGGEIASQFGRWYGFTLGHDGLGYLDTVKDFSSGSPLRSFEYTNTGDRTAMTAGGVRQTYLYDPASHRLTTADGKARRYDAAGNTIGIGDATLTYDDAGRLASASEQGRVLVTYGYDADGQRIARTETGKSAELWLYDEQGRWLADYDTSGKVTRQAVWMGDYLVGLVEGTKVYYVEPDHLGTPRAVIDPARNATVWRWRPSDDPFGTAPPDEDPDGDGARFVFDLRFPGQRYDAVTGLHYNYRRDYDPEAGRYIQVDPIGLAGGINPYLYGSGSPLRYTDPLGLYAGIDDLVFTTGGALVGVIGQGFSDLLSGRLSGWEDYAGSAIGGAVSGEALLYTGPVGAGIAGGAATNFSKQALRNLSKRQCGFNLTSLAADSAVGGITGFIPGTRVAGITAGRNSMNSIFRQMKTKFRNGTISTVTFRTALKMGGGRAVDTAVVPGMAAGSFAGTYLGPVIPGYVDDAR</sequence>
<proteinExistence type="predicted"/>
<dbReference type="Pfam" id="PF25023">
    <property type="entry name" value="TEN_YD-shell"/>
    <property type="match status" value="1"/>
</dbReference>
<comment type="caution">
    <text evidence="4">The sequence shown here is derived from an EMBL/GenBank/DDBJ whole genome shotgun (WGS) entry which is preliminary data.</text>
</comment>
<dbReference type="InterPro" id="IPR031325">
    <property type="entry name" value="RHS_repeat"/>
</dbReference>
<gene>
    <name evidence="4" type="ORF">HBF32_08505</name>
</gene>
<accession>A0A7X5TQH0</accession>
<keyword evidence="1" id="KW-0677">Repeat</keyword>
<dbReference type="Pfam" id="PF20148">
    <property type="entry name" value="DUF6531"/>
    <property type="match status" value="1"/>
</dbReference>
<dbReference type="PANTHER" id="PTHR32305:SF15">
    <property type="entry name" value="PROTEIN RHSA-RELATED"/>
    <property type="match status" value="1"/>
</dbReference>
<keyword evidence="5" id="KW-1185">Reference proteome</keyword>
<dbReference type="InterPro" id="IPR045351">
    <property type="entry name" value="DUF6531"/>
</dbReference>
<dbReference type="Gene3D" id="2.180.10.10">
    <property type="entry name" value="RHS repeat-associated core"/>
    <property type="match status" value="3"/>
</dbReference>
<organism evidence="4 5">
    <name type="scientific">Luteibacter yeojuensis</name>
    <dbReference type="NCBI Taxonomy" id="345309"/>
    <lineage>
        <taxon>Bacteria</taxon>
        <taxon>Pseudomonadati</taxon>
        <taxon>Pseudomonadota</taxon>
        <taxon>Gammaproteobacteria</taxon>
        <taxon>Lysobacterales</taxon>
        <taxon>Rhodanobacteraceae</taxon>
        <taxon>Luteibacter</taxon>
    </lineage>
</organism>
<feature type="domain" description="Teneurin-like YD-shell" evidence="3">
    <location>
        <begin position="1106"/>
        <end position="1338"/>
    </location>
</feature>
<dbReference type="PANTHER" id="PTHR32305">
    <property type="match status" value="1"/>
</dbReference>
<reference evidence="4 5" key="1">
    <citation type="journal article" date="2006" name="Int. J. Syst. Evol. Microbiol.">
        <title>Dyella yeojuensis sp. nov., isolated from greenhouse soil in Korea.</title>
        <authorList>
            <person name="Kim B.Y."/>
            <person name="Weon H.Y."/>
            <person name="Lee K.H."/>
            <person name="Seok S.J."/>
            <person name="Kwon S.W."/>
            <person name="Go S.J."/>
            <person name="Stackebrandt E."/>
        </authorList>
    </citation>
    <scope>NUCLEOTIDE SEQUENCE [LARGE SCALE GENOMIC DNA]</scope>
    <source>
        <strain evidence="4 5">DSM 17673</strain>
    </source>
</reference>
<protein>
    <submittedName>
        <fullName evidence="4">RHS repeat protein</fullName>
    </submittedName>
</protein>
<dbReference type="NCBIfam" id="TIGR01643">
    <property type="entry name" value="YD_repeat_2x"/>
    <property type="match status" value="4"/>
</dbReference>
<evidence type="ECO:0000313" key="4">
    <source>
        <dbReference type="EMBL" id="NID15497.1"/>
    </source>
</evidence>